<dbReference type="OrthoDB" id="9808347at2"/>
<evidence type="ECO:0000256" key="1">
    <source>
        <dbReference type="ARBA" id="ARBA00007068"/>
    </source>
</evidence>
<evidence type="ECO:0000313" key="2">
    <source>
        <dbReference type="EMBL" id="KXZ38913.1"/>
    </source>
</evidence>
<dbReference type="Pfam" id="PF03576">
    <property type="entry name" value="Peptidase_S58"/>
    <property type="match status" value="1"/>
</dbReference>
<dbReference type="Proteomes" id="UP000092605">
    <property type="component" value="Unassembled WGS sequence"/>
</dbReference>
<accession>A0A150FMP4</accession>
<protein>
    <submittedName>
        <fullName evidence="3">L-aminopeptidase/D-esterase</fullName>
    </submittedName>
    <submittedName>
        <fullName evidence="2">Peptidase S58 DmpA</fullName>
    </submittedName>
</protein>
<dbReference type="SUPFAM" id="SSF56266">
    <property type="entry name" value="DmpA/ArgJ-like"/>
    <property type="match status" value="1"/>
</dbReference>
<name>A0A150FMP4_CLOPD</name>
<dbReference type="Proteomes" id="UP000323392">
    <property type="component" value="Unassembled WGS sequence"/>
</dbReference>
<reference evidence="3 5" key="2">
    <citation type="submission" date="2016-11" db="EMBL/GenBank/DDBJ databases">
        <authorList>
            <person name="Varghese N."/>
            <person name="Submissions S."/>
        </authorList>
    </citation>
    <scope>NUCLEOTIDE SEQUENCE [LARGE SCALE GENOMIC DNA]</scope>
    <source>
        <strain evidence="3 5">DSM 7308</strain>
    </source>
</reference>
<dbReference type="RefSeq" id="WP_066072636.1">
    <property type="nucleotide sequence ID" value="NZ_FRBG01000022.1"/>
</dbReference>
<dbReference type="EMBL" id="FRBG01000022">
    <property type="protein sequence ID" value="SHL31323.1"/>
    <property type="molecule type" value="Genomic_DNA"/>
</dbReference>
<organism evidence="2 4">
    <name type="scientific">Alkalithermobacter thermoalcaliphilus JW-YL-7 = DSM 7308</name>
    <dbReference type="NCBI Taxonomy" id="1121328"/>
    <lineage>
        <taxon>Bacteria</taxon>
        <taxon>Bacillati</taxon>
        <taxon>Bacillota</taxon>
        <taxon>Clostridia</taxon>
        <taxon>Peptostreptococcales</taxon>
        <taxon>Tepidibacteraceae</taxon>
        <taxon>Alkalithermobacter</taxon>
    </lineage>
</organism>
<dbReference type="AlphaFoldDB" id="A0A150FMP4"/>
<dbReference type="PANTHER" id="PTHR36512">
    <property type="entry name" value="D-AMINOPEPTIDASE"/>
    <property type="match status" value="1"/>
</dbReference>
<comment type="similarity">
    <text evidence="1">Belongs to the peptidase S58 family.</text>
</comment>
<evidence type="ECO:0000313" key="4">
    <source>
        <dbReference type="Proteomes" id="UP000092605"/>
    </source>
</evidence>
<dbReference type="InterPro" id="IPR005321">
    <property type="entry name" value="Peptidase_S58_DmpA"/>
</dbReference>
<dbReference type="STRING" id="1121328.JWYL7_1935"/>
<dbReference type="PATRIC" id="fig|1121328.3.peg.1948"/>
<evidence type="ECO:0000313" key="3">
    <source>
        <dbReference type="EMBL" id="SHL31323.1"/>
    </source>
</evidence>
<dbReference type="GO" id="GO:0004177">
    <property type="term" value="F:aminopeptidase activity"/>
    <property type="evidence" value="ECO:0007669"/>
    <property type="project" value="TreeGrafter"/>
</dbReference>
<dbReference type="Gene3D" id="3.60.70.12">
    <property type="entry name" value="L-amino peptidase D-ALA esterase/amidase"/>
    <property type="match status" value="1"/>
</dbReference>
<dbReference type="PANTHER" id="PTHR36512:SF3">
    <property type="entry name" value="BLR5678 PROTEIN"/>
    <property type="match status" value="1"/>
</dbReference>
<dbReference type="CDD" id="cd02252">
    <property type="entry name" value="nylC_like"/>
    <property type="match status" value="1"/>
</dbReference>
<reference evidence="2 4" key="1">
    <citation type="submission" date="2016-02" db="EMBL/GenBank/DDBJ databases">
        <title>Draft genome sequence for Clostridium paradoxum JW-YL-7.</title>
        <authorList>
            <person name="Utturkar S.M."/>
            <person name="Lancaster A."/>
            <person name="Poole F.L."/>
            <person name="Adams M.W."/>
            <person name="Brown S.D."/>
        </authorList>
    </citation>
    <scope>NUCLEOTIDE SEQUENCE [LARGE SCALE GENOMIC DNA]</scope>
    <source>
        <strain evidence="2 4">JW-YL-7</strain>
    </source>
</reference>
<comment type="caution">
    <text evidence="2">The sequence shown here is derived from an EMBL/GenBank/DDBJ whole genome shotgun (WGS) entry which is preliminary data.</text>
</comment>
<keyword evidence="5" id="KW-1185">Reference proteome</keyword>
<gene>
    <name evidence="2" type="ORF">JWYL7_1935</name>
    <name evidence="3" type="ORF">SAMN05661008_01858</name>
</gene>
<evidence type="ECO:0000313" key="5">
    <source>
        <dbReference type="Proteomes" id="UP000323392"/>
    </source>
</evidence>
<sequence length="321" mass="34026">MYKGNILDVEGIKVGQVEDKEALTGCTVVICEKGAVCGVDIRGSAPGTRETDLLNPINLVDKVHAVVLSGGSAFGLDASSGVMKYLEENNIGFDVGVTKVPIVASAVLFDLHVGNYKIRPDFDMGYKACKQASDQILNQGNYGAGCGATCGKINGTEYATKTGIGSYSIKLENGLVVAALVAANPFGDIYEDGKIIAGALDFDKKNFINTYEQMKKKEKLNGFSINNTTIGIVATNAKINKAEATKVSQMAHNGYAKAILPIHTMYDGDTIFTIATGKIECDISLLGTMAAEAVQKSIINAVKNSESVKGIPSYKDIFKNV</sequence>
<dbReference type="InterPro" id="IPR016117">
    <property type="entry name" value="ArgJ-like_dom_sf"/>
</dbReference>
<proteinExistence type="inferred from homology"/>
<dbReference type="EMBL" id="LSFY01000003">
    <property type="protein sequence ID" value="KXZ38913.1"/>
    <property type="molecule type" value="Genomic_DNA"/>
</dbReference>